<gene>
    <name evidence="1" type="ORF">NK6_8814</name>
</gene>
<protein>
    <submittedName>
        <fullName evidence="1">Uncharacterized protein</fullName>
    </submittedName>
</protein>
<reference evidence="1 2" key="1">
    <citation type="submission" date="2014-11" db="EMBL/GenBank/DDBJ databases">
        <title>Symbiosis island explosion on the genome of extra-slow-growing strains of soybean bradyrhizobia with massive insertion sequences.</title>
        <authorList>
            <person name="Iida T."/>
            <person name="Minamisawa K."/>
        </authorList>
    </citation>
    <scope>NUCLEOTIDE SEQUENCE [LARGE SCALE GENOMIC DNA]</scope>
    <source>
        <strain evidence="1 2">NK6</strain>
    </source>
</reference>
<accession>A0A0E3VX33</accession>
<sequence length="131" mass="14303">MIHYDLVQAIESIRPGAKFTLRGDDISGLEWQDATQSAPTSDEILTALTALPKLVLPQDLMAQFTTDDAAKIQTFIAGNTQAWLLWMSFTTQKDAMLTTNDRFKAGWSALVTILGAERTNEIASALGITVT</sequence>
<name>A0A0E3VX33_9BRAD</name>
<organism evidence="1 2">
    <name type="scientific">Bradyrhizobium diazoefficiens</name>
    <dbReference type="NCBI Taxonomy" id="1355477"/>
    <lineage>
        <taxon>Bacteria</taxon>
        <taxon>Pseudomonadati</taxon>
        <taxon>Pseudomonadota</taxon>
        <taxon>Alphaproteobacteria</taxon>
        <taxon>Hyphomicrobiales</taxon>
        <taxon>Nitrobacteraceae</taxon>
        <taxon>Bradyrhizobium</taxon>
    </lineage>
</organism>
<dbReference type="EMBL" id="AP014685">
    <property type="protein sequence ID" value="BAR61960.1"/>
    <property type="molecule type" value="Genomic_DNA"/>
</dbReference>
<dbReference type="AlphaFoldDB" id="A0A0E3VX33"/>
<dbReference type="Proteomes" id="UP000063308">
    <property type="component" value="Chromosome"/>
</dbReference>
<evidence type="ECO:0000313" key="2">
    <source>
        <dbReference type="Proteomes" id="UP000063308"/>
    </source>
</evidence>
<evidence type="ECO:0000313" key="1">
    <source>
        <dbReference type="EMBL" id="BAR61960.1"/>
    </source>
</evidence>
<proteinExistence type="predicted"/>